<dbReference type="PANTHER" id="PTHR31157">
    <property type="entry name" value="SCP DOMAIN-CONTAINING PROTEIN"/>
    <property type="match status" value="1"/>
</dbReference>
<evidence type="ECO:0000313" key="4">
    <source>
        <dbReference type="Proteomes" id="UP000265725"/>
    </source>
</evidence>
<dbReference type="GO" id="GO:0008233">
    <property type="term" value="F:peptidase activity"/>
    <property type="evidence" value="ECO:0007669"/>
    <property type="project" value="UniProtKB-KW"/>
</dbReference>
<name>A0A385YX59_9BACL</name>
<evidence type="ECO:0000259" key="2">
    <source>
        <dbReference type="Pfam" id="PF14504"/>
    </source>
</evidence>
<dbReference type="InterPro" id="IPR029410">
    <property type="entry name" value="CAP_assoc"/>
</dbReference>
<evidence type="ECO:0000259" key="1">
    <source>
        <dbReference type="Pfam" id="PF00188"/>
    </source>
</evidence>
<keyword evidence="3" id="KW-0378">Hydrolase</keyword>
<evidence type="ECO:0000313" key="3">
    <source>
        <dbReference type="EMBL" id="AYC30268.1"/>
    </source>
</evidence>
<accession>A0A385YX59</accession>
<dbReference type="OrthoDB" id="9783944at2"/>
<dbReference type="InterPro" id="IPR035940">
    <property type="entry name" value="CAP_sf"/>
</dbReference>
<dbReference type="Pfam" id="PF00188">
    <property type="entry name" value="CAP"/>
    <property type="match status" value="1"/>
</dbReference>
<dbReference type="SUPFAM" id="SSF55797">
    <property type="entry name" value="PR-1-like"/>
    <property type="match status" value="1"/>
</dbReference>
<dbReference type="Pfam" id="PF14504">
    <property type="entry name" value="CAP_assoc_N"/>
    <property type="match status" value="1"/>
</dbReference>
<dbReference type="RefSeq" id="WP_119883985.1">
    <property type="nucleotide sequence ID" value="NZ_CP032418.1"/>
</dbReference>
<dbReference type="EMBL" id="CP032418">
    <property type="protein sequence ID" value="AYC30268.1"/>
    <property type="molecule type" value="Genomic_DNA"/>
</dbReference>
<sequence length="364" mass="41757">MKFLIRLLLLVVILYALSPFWRGPASQYIDVSWLDPIDAQMAEWWDDLKANPYVKEIANDLRNETTEIKEKIPAPTLEKPDTELFAVNNIQLGDSEDDVISLYGKPDRISMNEYKQSWYTYHQDYQHFFMLTYDAEKKVNGFYTNQDLLSSKDGIKWKSSKESIRTLYGEPLKSIRKGLVSYIISNEDIDTYLLDGQYVTFFYDKHANNELTAIQVLSESMEMKKEENYAAPNPTLEEAFAVQLFDLTNAERVSHGLSVLEWSTTAAKSAVLHSSDMAKNNYFAHENLSGQSPFDRMEAQGLRFRLAGENLAYGQNSSIFAHEGLMNSLGHRENILLADYTNLGVGVDINDKKQPYYTENFFGK</sequence>
<keyword evidence="3" id="KW-0645">Protease</keyword>
<reference evidence="4" key="1">
    <citation type="submission" date="2018-09" db="EMBL/GenBank/DDBJ databases">
        <authorList>
            <person name="Zhu H."/>
        </authorList>
    </citation>
    <scope>NUCLEOTIDE SEQUENCE [LARGE SCALE GENOMIC DNA]</scope>
    <source>
        <strain evidence="4">K2R23-3</strain>
    </source>
</reference>
<dbReference type="CDD" id="cd05379">
    <property type="entry name" value="CAP_bacterial"/>
    <property type="match status" value="1"/>
</dbReference>
<feature type="domain" description="SCP" evidence="1">
    <location>
        <begin position="245"/>
        <end position="358"/>
    </location>
</feature>
<proteinExistence type="predicted"/>
<dbReference type="KEGG" id="paek:D3873_10545"/>
<dbReference type="InterPro" id="IPR014044">
    <property type="entry name" value="CAP_dom"/>
</dbReference>
<feature type="domain" description="CAP-associated" evidence="2">
    <location>
        <begin position="92"/>
        <end position="226"/>
    </location>
</feature>
<organism evidence="3 4">
    <name type="scientific">Paenisporosarcina cavernae</name>
    <dbReference type="NCBI Taxonomy" id="2320858"/>
    <lineage>
        <taxon>Bacteria</taxon>
        <taxon>Bacillati</taxon>
        <taxon>Bacillota</taxon>
        <taxon>Bacilli</taxon>
        <taxon>Bacillales</taxon>
        <taxon>Caryophanaceae</taxon>
        <taxon>Paenisporosarcina</taxon>
    </lineage>
</organism>
<protein>
    <submittedName>
        <fullName evidence="3">Serine protease</fullName>
    </submittedName>
</protein>
<dbReference type="PANTHER" id="PTHR31157:SF1">
    <property type="entry name" value="SCP DOMAIN-CONTAINING PROTEIN"/>
    <property type="match status" value="1"/>
</dbReference>
<dbReference type="Gene3D" id="3.40.33.10">
    <property type="entry name" value="CAP"/>
    <property type="match status" value="1"/>
</dbReference>
<dbReference type="Proteomes" id="UP000265725">
    <property type="component" value="Chromosome"/>
</dbReference>
<gene>
    <name evidence="3" type="ORF">D3873_10545</name>
</gene>
<dbReference type="AlphaFoldDB" id="A0A385YX59"/>
<dbReference type="GO" id="GO:0006508">
    <property type="term" value="P:proteolysis"/>
    <property type="evidence" value="ECO:0007669"/>
    <property type="project" value="UniProtKB-KW"/>
</dbReference>
<keyword evidence="4" id="KW-1185">Reference proteome</keyword>